<dbReference type="OrthoDB" id="2570713at2759"/>
<dbReference type="SUPFAM" id="SSF48726">
    <property type="entry name" value="Immunoglobulin"/>
    <property type="match status" value="3"/>
</dbReference>
<dbReference type="InterPro" id="IPR003599">
    <property type="entry name" value="Ig_sub"/>
</dbReference>
<dbReference type="AlphaFoldDB" id="A0A9Q1G4V2"/>
<accession>A0A9Q1G4V2</accession>
<dbReference type="PANTHER" id="PTHR35971">
    <property type="entry name" value="SI:DKEY-31G6.6"/>
    <property type="match status" value="1"/>
</dbReference>
<dbReference type="GO" id="GO:0005634">
    <property type="term" value="C:nucleus"/>
    <property type="evidence" value="ECO:0007669"/>
    <property type="project" value="UniProtKB-SubCell"/>
</dbReference>
<dbReference type="Pfam" id="PF07679">
    <property type="entry name" value="I-set"/>
    <property type="match status" value="2"/>
</dbReference>
<name>A0A9Q1G4V2_SYNKA</name>
<evidence type="ECO:0000256" key="6">
    <source>
        <dbReference type="ARBA" id="ARBA00022737"/>
    </source>
</evidence>
<evidence type="ECO:0000256" key="2">
    <source>
        <dbReference type="ARBA" id="ARBA00004496"/>
    </source>
</evidence>
<evidence type="ECO:0000256" key="9">
    <source>
        <dbReference type="ARBA" id="ARBA00023319"/>
    </source>
</evidence>
<organism evidence="11 12">
    <name type="scientific">Synaphobranchus kaupii</name>
    <name type="common">Kaup's arrowtooth eel</name>
    <dbReference type="NCBI Taxonomy" id="118154"/>
    <lineage>
        <taxon>Eukaryota</taxon>
        <taxon>Metazoa</taxon>
        <taxon>Chordata</taxon>
        <taxon>Craniata</taxon>
        <taxon>Vertebrata</taxon>
        <taxon>Euteleostomi</taxon>
        <taxon>Actinopterygii</taxon>
        <taxon>Neopterygii</taxon>
        <taxon>Teleostei</taxon>
        <taxon>Anguilliformes</taxon>
        <taxon>Synaphobranchidae</taxon>
        <taxon>Synaphobranchus</taxon>
    </lineage>
</organism>
<keyword evidence="5" id="KW-0597">Phosphoprotein</keyword>
<evidence type="ECO:0000256" key="1">
    <source>
        <dbReference type="ARBA" id="ARBA00004123"/>
    </source>
</evidence>
<dbReference type="InterPro" id="IPR013783">
    <property type="entry name" value="Ig-like_fold"/>
</dbReference>
<dbReference type="PROSITE" id="PS50835">
    <property type="entry name" value="IG_LIKE"/>
    <property type="match status" value="2"/>
</dbReference>
<dbReference type="SMART" id="SM00409">
    <property type="entry name" value="IG"/>
    <property type="match status" value="2"/>
</dbReference>
<keyword evidence="9" id="KW-0393">Immunoglobulin domain</keyword>
<sequence length="276" mass="31574">MPITIKKKLENCTAQEDGEVQLEVETSKPSLMKWRKSDVAVQPGGNMEIHVEGTKHSHFIKKISNTDQGYYSCETMDDKTEANLTVEKHPICIVKPRRVKIAMYKHKARLECQVSNANAIVKWYKGNEEIKPNKKYDLISNDVYRQLSINEVGFSDEDTYTCDAIDENASFQLLVEQQAFNIVRELRDVKVMEPSPAHFETEINIKSAKPPKWTLRGQLLKANHDVKMEKIDNVYHLIFKNTTTTMSGPLQFMVGKSKSVAQLVVFGKKQLFYSVS</sequence>
<keyword evidence="4" id="KW-0963">Cytoplasm</keyword>
<evidence type="ECO:0000256" key="3">
    <source>
        <dbReference type="ARBA" id="ARBA00006692"/>
    </source>
</evidence>
<comment type="caution">
    <text evidence="11">The sequence shown here is derived from an EMBL/GenBank/DDBJ whole genome shotgun (WGS) entry which is preliminary data.</text>
</comment>
<evidence type="ECO:0000256" key="4">
    <source>
        <dbReference type="ARBA" id="ARBA00022490"/>
    </source>
</evidence>
<feature type="domain" description="Ig-like" evidence="10">
    <location>
        <begin position="90"/>
        <end position="172"/>
    </location>
</feature>
<evidence type="ECO:0000313" key="11">
    <source>
        <dbReference type="EMBL" id="KAJ8375502.1"/>
    </source>
</evidence>
<keyword evidence="6" id="KW-0677">Repeat</keyword>
<evidence type="ECO:0000256" key="7">
    <source>
        <dbReference type="ARBA" id="ARBA00023157"/>
    </source>
</evidence>
<proteinExistence type="inferred from homology"/>
<evidence type="ECO:0000256" key="8">
    <source>
        <dbReference type="ARBA" id="ARBA00023242"/>
    </source>
</evidence>
<dbReference type="FunFam" id="2.60.40.10:FF:000050">
    <property type="entry name" value="Titin isoform B"/>
    <property type="match status" value="1"/>
</dbReference>
<evidence type="ECO:0000256" key="5">
    <source>
        <dbReference type="ARBA" id="ARBA00022553"/>
    </source>
</evidence>
<keyword evidence="8" id="KW-0539">Nucleus</keyword>
<keyword evidence="7" id="KW-1015">Disulfide bond</keyword>
<dbReference type="PANTHER" id="PTHR35971:SF5">
    <property type="entry name" value="OBSCURIN LIKE CYTOSKELETAL ADAPTOR 1"/>
    <property type="match status" value="1"/>
</dbReference>
<evidence type="ECO:0000313" key="12">
    <source>
        <dbReference type="Proteomes" id="UP001152622"/>
    </source>
</evidence>
<keyword evidence="12" id="KW-1185">Reference proteome</keyword>
<dbReference type="InterPro" id="IPR036179">
    <property type="entry name" value="Ig-like_dom_sf"/>
</dbReference>
<reference evidence="11" key="1">
    <citation type="journal article" date="2023" name="Science">
        <title>Genome structures resolve the early diversification of teleost fishes.</title>
        <authorList>
            <person name="Parey E."/>
            <person name="Louis A."/>
            <person name="Montfort J."/>
            <person name="Bouchez O."/>
            <person name="Roques C."/>
            <person name="Iampietro C."/>
            <person name="Lluch J."/>
            <person name="Castinel A."/>
            <person name="Donnadieu C."/>
            <person name="Desvignes T."/>
            <person name="Floi Bucao C."/>
            <person name="Jouanno E."/>
            <person name="Wen M."/>
            <person name="Mejri S."/>
            <person name="Dirks R."/>
            <person name="Jansen H."/>
            <person name="Henkel C."/>
            <person name="Chen W.J."/>
            <person name="Zahm M."/>
            <person name="Cabau C."/>
            <person name="Klopp C."/>
            <person name="Thompson A.W."/>
            <person name="Robinson-Rechavi M."/>
            <person name="Braasch I."/>
            <person name="Lecointre G."/>
            <person name="Bobe J."/>
            <person name="Postlethwait J.H."/>
            <person name="Berthelot C."/>
            <person name="Roest Crollius H."/>
            <person name="Guiguen Y."/>
        </authorList>
    </citation>
    <scope>NUCLEOTIDE SEQUENCE</scope>
    <source>
        <strain evidence="11">WJC10195</strain>
    </source>
</reference>
<dbReference type="Gene3D" id="2.60.40.10">
    <property type="entry name" value="Immunoglobulins"/>
    <property type="match status" value="3"/>
</dbReference>
<dbReference type="InterPro" id="IPR013098">
    <property type="entry name" value="Ig_I-set"/>
</dbReference>
<evidence type="ECO:0000259" key="10">
    <source>
        <dbReference type="PROSITE" id="PS50835"/>
    </source>
</evidence>
<dbReference type="Proteomes" id="UP001152622">
    <property type="component" value="Chromosome 2"/>
</dbReference>
<gene>
    <name evidence="11" type="ORF">SKAU_G00060820</name>
</gene>
<comment type="similarity">
    <text evidence="3">Belongs to the protein kinase superfamily. CAMK Ser/Thr protein kinase family.</text>
</comment>
<dbReference type="EMBL" id="JAINUF010000002">
    <property type="protein sequence ID" value="KAJ8375502.1"/>
    <property type="molecule type" value="Genomic_DNA"/>
</dbReference>
<dbReference type="GO" id="GO:0005737">
    <property type="term" value="C:cytoplasm"/>
    <property type="evidence" value="ECO:0007669"/>
    <property type="project" value="UniProtKB-SubCell"/>
</dbReference>
<comment type="subcellular location">
    <subcellularLocation>
        <location evidence="2">Cytoplasm</location>
    </subcellularLocation>
    <subcellularLocation>
        <location evidence="1">Nucleus</location>
    </subcellularLocation>
</comment>
<dbReference type="InterPro" id="IPR007110">
    <property type="entry name" value="Ig-like_dom"/>
</dbReference>
<dbReference type="InterPro" id="IPR052385">
    <property type="entry name" value="Obscurin/Obscurin-like_Reg"/>
</dbReference>
<protein>
    <recommendedName>
        <fullName evidence="10">Ig-like domain-containing protein</fullName>
    </recommendedName>
</protein>
<feature type="domain" description="Ig-like" evidence="10">
    <location>
        <begin position="12"/>
        <end position="85"/>
    </location>
</feature>